<evidence type="ECO:0000256" key="2">
    <source>
        <dbReference type="ARBA" id="ARBA00023315"/>
    </source>
</evidence>
<dbReference type="InterPro" id="IPR038746">
    <property type="entry name" value="Atat"/>
</dbReference>
<dbReference type="PANTHER" id="PTHR12327">
    <property type="entry name" value="ALPHA-TUBULIN N-ACETYLTRANSFERASE 1"/>
    <property type="match status" value="1"/>
</dbReference>
<dbReference type="FunFam" id="3.40.630.30:FF:000166">
    <property type="entry name" value="Alpha-tubulin N-acetyltransferase"/>
    <property type="match status" value="1"/>
</dbReference>
<evidence type="ECO:0000259" key="5">
    <source>
        <dbReference type="PROSITE" id="PS51730"/>
    </source>
</evidence>
<dbReference type="InterPro" id="IPR007965">
    <property type="entry name" value="GNAT_ATAT"/>
</dbReference>
<evidence type="ECO:0000256" key="1">
    <source>
        <dbReference type="ARBA" id="ARBA00022679"/>
    </source>
</evidence>
<dbReference type="OrthoDB" id="447510at2759"/>
<proteinExistence type="inferred from homology"/>
<sequence>MSATPQKAELPQLSLPDGVTVWDGNALDNAMRSRNSDGCADRLMQTIDILGMRSKESQGLNTVLTSVGRLRENRQARMYLLCHGGYGIGILKMGVKKLFVTHPAYPALVEIDPLCVLDFFVDTTSQRCGYGKTLFDAMLQNEGLSPGEVAIDRPSVKFLAFLRKHYGLVEYTPQSNNFVVFHKYFDKWQPRRGRGCWGESAAPTILPARSQGGNLRPPPGYRGTTEAGTAHLFPMAQSSSPGHSASPDSRKKTAYELQYEEYIREQAQRKEQGNTNVGTDTPPVSSSEVAAATCGHRRRVSPTRSGVPYNIISGAPGH</sequence>
<evidence type="ECO:0000313" key="7">
    <source>
        <dbReference type="Proteomes" id="UP000031737"/>
    </source>
</evidence>
<keyword evidence="7" id="KW-1185">Reference proteome</keyword>
<comment type="catalytic activity">
    <reaction evidence="3">
        <text>L-lysyl-[alpha-tubulin] + acetyl-CoA = N(6)-acetyl-L-lysyl-[alpha-tubulin] + CoA + H(+)</text>
        <dbReference type="Rhea" id="RHEA:15277"/>
        <dbReference type="Rhea" id="RHEA-COMP:11278"/>
        <dbReference type="Rhea" id="RHEA-COMP:11279"/>
        <dbReference type="ChEBI" id="CHEBI:15378"/>
        <dbReference type="ChEBI" id="CHEBI:29969"/>
        <dbReference type="ChEBI" id="CHEBI:57287"/>
        <dbReference type="ChEBI" id="CHEBI:57288"/>
        <dbReference type="ChEBI" id="CHEBI:61930"/>
        <dbReference type="EC" id="2.3.1.108"/>
    </reaction>
</comment>
<dbReference type="Pfam" id="PF05301">
    <property type="entry name" value="Acetyltransf_16"/>
    <property type="match status" value="1"/>
</dbReference>
<feature type="binding site" evidence="3">
    <location>
        <begin position="119"/>
        <end position="132"/>
    </location>
    <ligand>
        <name>acetyl-CoA</name>
        <dbReference type="ChEBI" id="CHEBI:57288"/>
    </ligand>
</feature>
<dbReference type="GO" id="GO:0019799">
    <property type="term" value="F:tubulin N-acetyltransferase activity"/>
    <property type="evidence" value="ECO:0007669"/>
    <property type="project" value="UniProtKB-UniRule"/>
</dbReference>
<dbReference type="PROSITE" id="PS51730">
    <property type="entry name" value="GNAT_ATAT"/>
    <property type="match status" value="1"/>
</dbReference>
<dbReference type="EC" id="2.3.1.108" evidence="3"/>
<dbReference type="HAMAP" id="MF_03130">
    <property type="entry name" value="mec17"/>
    <property type="match status" value="1"/>
</dbReference>
<keyword evidence="1 3" id="KW-0808">Transferase</keyword>
<dbReference type="GO" id="GO:0005874">
    <property type="term" value="C:microtubule"/>
    <property type="evidence" value="ECO:0007669"/>
    <property type="project" value="InterPro"/>
</dbReference>
<accession>A0A061J859</accession>
<dbReference type="GO" id="GO:0070507">
    <property type="term" value="P:regulation of microtubule cytoskeleton organization"/>
    <property type="evidence" value="ECO:0007669"/>
    <property type="project" value="UniProtKB-UniRule"/>
</dbReference>
<evidence type="ECO:0000313" key="6">
    <source>
        <dbReference type="EMBL" id="ESL10316.1"/>
    </source>
</evidence>
<protein>
    <recommendedName>
        <fullName evidence="3">Alpha-tubulin N-acetyltransferase</fullName>
        <shortName evidence="3">Alpha-TAT</shortName>
        <shortName evidence="3">TAT</shortName>
        <ecNumber evidence="3">2.3.1.108</ecNumber>
    </recommendedName>
    <alternativeName>
        <fullName evidence="3">Acetyltransferase mec-17 homolog</fullName>
    </alternativeName>
</protein>
<dbReference type="AlphaFoldDB" id="A0A061J859"/>
<comment type="caution">
    <text evidence="6">The sequence shown here is derived from an EMBL/GenBank/DDBJ whole genome shotgun (WGS) entry which is preliminary data.</text>
</comment>
<organism evidence="6 7">
    <name type="scientific">Trypanosoma rangeli SC58</name>
    <dbReference type="NCBI Taxonomy" id="429131"/>
    <lineage>
        <taxon>Eukaryota</taxon>
        <taxon>Discoba</taxon>
        <taxon>Euglenozoa</taxon>
        <taxon>Kinetoplastea</taxon>
        <taxon>Metakinetoplastina</taxon>
        <taxon>Trypanosomatida</taxon>
        <taxon>Trypanosomatidae</taxon>
        <taxon>Trypanosoma</taxon>
        <taxon>Herpetosoma</taxon>
    </lineage>
</organism>
<dbReference type="EMBL" id="AUPL01001954">
    <property type="protein sequence ID" value="ESL10316.1"/>
    <property type="molecule type" value="Genomic_DNA"/>
</dbReference>
<dbReference type="Gene3D" id="3.40.630.30">
    <property type="match status" value="1"/>
</dbReference>
<name>A0A061J859_TRYRA</name>
<dbReference type="PANTHER" id="PTHR12327:SF0">
    <property type="entry name" value="ALPHA-TUBULIN N-ACETYLTRANSFERASE 1"/>
    <property type="match status" value="1"/>
</dbReference>
<feature type="region of interest" description="Disordered" evidence="4">
    <location>
        <begin position="267"/>
        <end position="318"/>
    </location>
</feature>
<reference evidence="6 7" key="1">
    <citation type="submission" date="2013-07" db="EMBL/GenBank/DDBJ databases">
        <authorList>
            <person name="Stoco P.H."/>
            <person name="Wagner G."/>
            <person name="Gerber A."/>
            <person name="Zaha A."/>
            <person name="Thompson C."/>
            <person name="Bartholomeu D.C."/>
            <person name="Luckemeyer D.D."/>
            <person name="Bahia D."/>
            <person name="Loreto E."/>
            <person name="Prestes E.B."/>
            <person name="Lima F.M."/>
            <person name="Rodrigues-Luiz G."/>
            <person name="Vallejo G.A."/>
            <person name="Filho J.F."/>
            <person name="Monteiro K.M."/>
            <person name="Tyler K.M."/>
            <person name="de Almeida L.G."/>
            <person name="Ortiz M.F."/>
            <person name="Siervo M.A."/>
            <person name="de Moraes M.H."/>
            <person name="Cunha O.L."/>
            <person name="Mendonca-Neto R."/>
            <person name="Silva R."/>
            <person name="Teixeira S.M."/>
            <person name="Murta S.M."/>
            <person name="Sincero T.C."/>
            <person name="Mendes T.A."/>
            <person name="Urmenyi T.P."/>
            <person name="Silva V.G."/>
            <person name="da Rocha W.D."/>
            <person name="Andersson B."/>
            <person name="Romanha A.J."/>
            <person name="Steindel M."/>
            <person name="de Vasconcelos A.T."/>
            <person name="Grisard E.C."/>
        </authorList>
    </citation>
    <scope>NUCLEOTIDE SEQUENCE [LARGE SCALE GENOMIC DNA]</scope>
    <source>
        <strain evidence="6 7">SC58</strain>
    </source>
</reference>
<evidence type="ECO:0000256" key="3">
    <source>
        <dbReference type="HAMAP-Rule" id="MF_03130"/>
    </source>
</evidence>
<feature type="site" description="Crucial for catalytic activity" evidence="3">
    <location>
        <position position="58"/>
    </location>
</feature>
<gene>
    <name evidence="6" type="ORF">TRSC58_01954</name>
</gene>
<feature type="domain" description="N-acetyltransferase" evidence="5">
    <location>
        <begin position="1"/>
        <end position="185"/>
    </location>
</feature>
<dbReference type="VEuPathDB" id="TriTrypDB:TRSC58_01954"/>
<comment type="similarity">
    <text evidence="3">Belongs to the acetyltransferase ATAT1 family.</text>
</comment>
<feature type="binding site" evidence="3">
    <location>
        <begin position="155"/>
        <end position="164"/>
    </location>
    <ligand>
        <name>acetyl-CoA</name>
        <dbReference type="ChEBI" id="CHEBI:57288"/>
    </ligand>
</feature>
<keyword evidence="2 3" id="KW-0012">Acyltransferase</keyword>
<comment type="function">
    <text evidence="3">Specifically acetylates 'Lys-40' in alpha-tubulin on the lumenal side of microtubules. Promotes microtubule destabilization and accelerates microtubule dynamics; this activity may be independent of acetylation activity. Acetylates alpha-tubulin with a slow enzymatic rate, due to a catalytic site that is not optimized for acetyl transfer. Enters the microtubule through each end and diffuses quickly throughout the lumen of microtubules. Acetylates only long/old microtubules because of its slow acetylation rate since it does not have time to act on dynamically unstable microtubules before the enzyme is released.</text>
</comment>
<dbReference type="Proteomes" id="UP000031737">
    <property type="component" value="Unassembled WGS sequence"/>
</dbReference>
<feature type="compositionally biased region" description="Polar residues" evidence="4">
    <location>
        <begin position="273"/>
        <end position="288"/>
    </location>
</feature>
<evidence type="ECO:0000256" key="4">
    <source>
        <dbReference type="SAM" id="MobiDB-lite"/>
    </source>
</evidence>